<reference evidence="2 3" key="1">
    <citation type="submission" date="2024-01" db="EMBL/GenBank/DDBJ databases">
        <title>Genome assemblies of Stephania.</title>
        <authorList>
            <person name="Yang L."/>
        </authorList>
    </citation>
    <scope>NUCLEOTIDE SEQUENCE [LARGE SCALE GENOMIC DNA]</scope>
    <source>
        <strain evidence="2">JXDWG</strain>
        <tissue evidence="2">Leaf</tissue>
    </source>
</reference>
<proteinExistence type="predicted"/>
<feature type="compositionally biased region" description="Basic and acidic residues" evidence="1">
    <location>
        <begin position="8"/>
        <end position="17"/>
    </location>
</feature>
<comment type="caution">
    <text evidence="2">The sequence shown here is derived from an EMBL/GenBank/DDBJ whole genome shotgun (WGS) entry which is preliminary data.</text>
</comment>
<sequence>MPMEISEGEIHSSDTGHRQTPKGSLSLNAKIASDDDASMGGDSAQAEEDDNASLPSSPRTDDGNSSQSSDGEPGVDELADMEFENEDELDRDLQSHIPVSPKPPQQTPLPPSQSAPTNQIRKQLEECGIFIREECQSTPTTTSSKKGSIDHELRKLQSEVD</sequence>
<feature type="region of interest" description="Disordered" evidence="1">
    <location>
        <begin position="135"/>
        <end position="161"/>
    </location>
</feature>
<feature type="compositionally biased region" description="Acidic residues" evidence="1">
    <location>
        <begin position="73"/>
        <end position="90"/>
    </location>
</feature>
<feature type="compositionally biased region" description="Basic and acidic residues" evidence="1">
    <location>
        <begin position="147"/>
        <end position="161"/>
    </location>
</feature>
<accession>A0AAP0NTU4</accession>
<dbReference type="Proteomes" id="UP001419268">
    <property type="component" value="Unassembled WGS sequence"/>
</dbReference>
<dbReference type="EMBL" id="JBBNAG010000007">
    <property type="protein sequence ID" value="KAK9118898.1"/>
    <property type="molecule type" value="Genomic_DNA"/>
</dbReference>
<evidence type="ECO:0000313" key="2">
    <source>
        <dbReference type="EMBL" id="KAK9118898.1"/>
    </source>
</evidence>
<keyword evidence="3" id="KW-1185">Reference proteome</keyword>
<evidence type="ECO:0000313" key="3">
    <source>
        <dbReference type="Proteomes" id="UP001419268"/>
    </source>
</evidence>
<feature type="region of interest" description="Disordered" evidence="1">
    <location>
        <begin position="1"/>
        <end position="119"/>
    </location>
</feature>
<feature type="compositionally biased region" description="Polar residues" evidence="1">
    <location>
        <begin position="53"/>
        <end position="70"/>
    </location>
</feature>
<dbReference type="AlphaFoldDB" id="A0AAP0NTU4"/>
<evidence type="ECO:0000256" key="1">
    <source>
        <dbReference type="SAM" id="MobiDB-lite"/>
    </source>
</evidence>
<name>A0AAP0NTU4_9MAGN</name>
<protein>
    <submittedName>
        <fullName evidence="2">Uncharacterized protein</fullName>
    </submittedName>
</protein>
<feature type="compositionally biased region" description="Pro residues" evidence="1">
    <location>
        <begin position="100"/>
        <end position="113"/>
    </location>
</feature>
<organism evidence="2 3">
    <name type="scientific">Stephania cephalantha</name>
    <dbReference type="NCBI Taxonomy" id="152367"/>
    <lineage>
        <taxon>Eukaryota</taxon>
        <taxon>Viridiplantae</taxon>
        <taxon>Streptophyta</taxon>
        <taxon>Embryophyta</taxon>
        <taxon>Tracheophyta</taxon>
        <taxon>Spermatophyta</taxon>
        <taxon>Magnoliopsida</taxon>
        <taxon>Ranunculales</taxon>
        <taxon>Menispermaceae</taxon>
        <taxon>Menispermoideae</taxon>
        <taxon>Cissampelideae</taxon>
        <taxon>Stephania</taxon>
    </lineage>
</organism>
<feature type="compositionally biased region" description="Low complexity" evidence="1">
    <location>
        <begin position="137"/>
        <end position="146"/>
    </location>
</feature>
<gene>
    <name evidence="2" type="ORF">Scep_016991</name>
</gene>